<dbReference type="SUPFAM" id="SSF52540">
    <property type="entry name" value="P-loop containing nucleoside triphosphate hydrolases"/>
    <property type="match status" value="1"/>
</dbReference>
<dbReference type="Pfam" id="PF00063">
    <property type="entry name" value="Myosin_head"/>
    <property type="match status" value="1"/>
</dbReference>
<dbReference type="GO" id="GO:0003779">
    <property type="term" value="F:actin binding"/>
    <property type="evidence" value="ECO:0007669"/>
    <property type="project" value="UniProtKB-KW"/>
</dbReference>
<evidence type="ECO:0000256" key="1">
    <source>
        <dbReference type="PROSITE-ProRule" id="PRU00782"/>
    </source>
</evidence>
<feature type="domain" description="Myosin motor" evidence="2">
    <location>
        <begin position="1"/>
        <end position="107"/>
    </location>
</feature>
<proteinExistence type="inferred from homology"/>
<dbReference type="Gene3D" id="1.10.10.820">
    <property type="match status" value="1"/>
</dbReference>
<evidence type="ECO:0000259" key="2">
    <source>
        <dbReference type="PROSITE" id="PS51456"/>
    </source>
</evidence>
<comment type="similarity">
    <text evidence="1">Belongs to the TRAFAC class myosin-kinesin ATPase superfamily. Myosin family.</text>
</comment>
<sequence>MLLVSENPSDFHFCSHGVGVVECSDGAEELLATDQATDILGFFPEEKHGSYKLNAVIMHFGNMKFKQTPREEQVEADGTENDLSSWFLESVEINQQSPSIAIPQIIL</sequence>
<keyword evidence="1" id="KW-0009">Actin-binding</keyword>
<protein>
    <recommendedName>
        <fullName evidence="2">Myosin motor domain-containing protein</fullName>
    </recommendedName>
</protein>
<dbReference type="InterPro" id="IPR001609">
    <property type="entry name" value="Myosin_head_motor_dom-like"/>
</dbReference>
<dbReference type="Proteomes" id="UP000585614">
    <property type="component" value="Unassembled WGS sequence"/>
</dbReference>
<organism evidence="3 4">
    <name type="scientific">Rhinolophus ferrumequinum</name>
    <name type="common">Greater horseshoe bat</name>
    <dbReference type="NCBI Taxonomy" id="59479"/>
    <lineage>
        <taxon>Eukaryota</taxon>
        <taxon>Metazoa</taxon>
        <taxon>Chordata</taxon>
        <taxon>Craniata</taxon>
        <taxon>Vertebrata</taxon>
        <taxon>Euteleostomi</taxon>
        <taxon>Mammalia</taxon>
        <taxon>Eutheria</taxon>
        <taxon>Laurasiatheria</taxon>
        <taxon>Chiroptera</taxon>
        <taxon>Yinpterochiroptera</taxon>
        <taxon>Rhinolophoidea</taxon>
        <taxon>Rhinolophidae</taxon>
        <taxon>Rhinolophinae</taxon>
        <taxon>Rhinolophus</taxon>
    </lineage>
</organism>
<gene>
    <name evidence="3" type="ORF">mRhiFer1_011461</name>
</gene>
<dbReference type="EMBL" id="JACAGC010000002">
    <property type="protein sequence ID" value="KAF6385172.1"/>
    <property type="molecule type" value="Genomic_DNA"/>
</dbReference>
<dbReference type="Gene3D" id="1.20.120.720">
    <property type="entry name" value="Myosin VI head, motor domain, U50 subdomain"/>
    <property type="match status" value="1"/>
</dbReference>
<dbReference type="InterPro" id="IPR027417">
    <property type="entry name" value="P-loop_NTPase"/>
</dbReference>
<keyword evidence="1" id="KW-0518">Myosin</keyword>
<evidence type="ECO:0000313" key="3">
    <source>
        <dbReference type="EMBL" id="KAF6385172.1"/>
    </source>
</evidence>
<dbReference type="GO" id="GO:0003774">
    <property type="term" value="F:cytoskeletal motor activity"/>
    <property type="evidence" value="ECO:0007669"/>
    <property type="project" value="InterPro"/>
</dbReference>
<comment type="caution">
    <text evidence="1">Lacks conserved residue(s) required for the propagation of feature annotation.</text>
</comment>
<comment type="caution">
    <text evidence="3">The sequence shown here is derived from an EMBL/GenBank/DDBJ whole genome shotgun (WGS) entry which is preliminary data.</text>
</comment>
<dbReference type="GO" id="GO:0005524">
    <property type="term" value="F:ATP binding"/>
    <property type="evidence" value="ECO:0007669"/>
    <property type="project" value="InterPro"/>
</dbReference>
<keyword evidence="1" id="KW-0505">Motor protein</keyword>
<evidence type="ECO:0000313" key="4">
    <source>
        <dbReference type="Proteomes" id="UP000585614"/>
    </source>
</evidence>
<dbReference type="PROSITE" id="PS51456">
    <property type="entry name" value="MYOSIN_MOTOR"/>
    <property type="match status" value="1"/>
</dbReference>
<accession>A0A7J8AFA2</accession>
<name>A0A7J8AFA2_RHIFE</name>
<dbReference type="GO" id="GO:0016459">
    <property type="term" value="C:myosin complex"/>
    <property type="evidence" value="ECO:0007669"/>
    <property type="project" value="UniProtKB-KW"/>
</dbReference>
<dbReference type="AlphaFoldDB" id="A0A7J8AFA2"/>
<reference evidence="3 4" key="1">
    <citation type="journal article" date="2020" name="Nature">
        <title>Six reference-quality genomes reveal evolution of bat adaptations.</title>
        <authorList>
            <person name="Jebb D."/>
            <person name="Huang Z."/>
            <person name="Pippel M."/>
            <person name="Hughes G.M."/>
            <person name="Lavrichenko K."/>
            <person name="Devanna P."/>
            <person name="Winkler S."/>
            <person name="Jermiin L.S."/>
            <person name="Skirmuntt E.C."/>
            <person name="Katzourakis A."/>
            <person name="Burkitt-Gray L."/>
            <person name="Ray D.A."/>
            <person name="Sullivan K.A.M."/>
            <person name="Roscito J.G."/>
            <person name="Kirilenko B.M."/>
            <person name="Davalos L.M."/>
            <person name="Corthals A.P."/>
            <person name="Power M.L."/>
            <person name="Jones G."/>
            <person name="Ransome R.D."/>
            <person name="Dechmann D.K.N."/>
            <person name="Locatelli A.G."/>
            <person name="Puechmaille S.J."/>
            <person name="Fedrigo O."/>
            <person name="Jarvis E.D."/>
            <person name="Hiller M."/>
            <person name="Vernes S.C."/>
            <person name="Myers E.W."/>
            <person name="Teeling E.C."/>
        </authorList>
    </citation>
    <scope>NUCLEOTIDE SEQUENCE [LARGE SCALE GENOMIC DNA]</scope>
    <source>
        <strain evidence="3">MRhiFer1</strain>
        <tissue evidence="3">Lung</tissue>
    </source>
</reference>